<evidence type="ECO:0000256" key="1">
    <source>
        <dbReference type="SAM" id="SignalP"/>
    </source>
</evidence>
<name>A0AAD7ZMA0_DIPPU</name>
<protein>
    <submittedName>
        <fullName evidence="2">Uncharacterized protein</fullName>
    </submittedName>
</protein>
<proteinExistence type="predicted"/>
<evidence type="ECO:0000313" key="2">
    <source>
        <dbReference type="EMBL" id="KAJ9582997.1"/>
    </source>
</evidence>
<accession>A0AAD7ZMA0</accession>
<feature type="signal peptide" evidence="1">
    <location>
        <begin position="1"/>
        <end position="18"/>
    </location>
</feature>
<evidence type="ECO:0000313" key="3">
    <source>
        <dbReference type="Proteomes" id="UP001233999"/>
    </source>
</evidence>
<dbReference type="Proteomes" id="UP001233999">
    <property type="component" value="Unassembled WGS sequence"/>
</dbReference>
<reference evidence="2" key="1">
    <citation type="journal article" date="2023" name="IScience">
        <title>Live-bearing cockroach genome reveals convergent evolutionary mechanisms linked to viviparity in insects and beyond.</title>
        <authorList>
            <person name="Fouks B."/>
            <person name="Harrison M.C."/>
            <person name="Mikhailova A.A."/>
            <person name="Marchal E."/>
            <person name="English S."/>
            <person name="Carruthers M."/>
            <person name="Jennings E.C."/>
            <person name="Chiamaka E.L."/>
            <person name="Frigard R.A."/>
            <person name="Pippel M."/>
            <person name="Attardo G.M."/>
            <person name="Benoit J.B."/>
            <person name="Bornberg-Bauer E."/>
            <person name="Tobe S.S."/>
        </authorList>
    </citation>
    <scope>NUCLEOTIDE SEQUENCE</scope>
    <source>
        <strain evidence="2">Stay&amp;Tobe</strain>
    </source>
</reference>
<feature type="chain" id="PRO_5042274418" evidence="1">
    <location>
        <begin position="19"/>
        <end position="101"/>
    </location>
</feature>
<reference evidence="2" key="2">
    <citation type="submission" date="2023-05" db="EMBL/GenBank/DDBJ databases">
        <authorList>
            <person name="Fouks B."/>
        </authorList>
    </citation>
    <scope>NUCLEOTIDE SEQUENCE</scope>
    <source>
        <strain evidence="2">Stay&amp;Tobe</strain>
        <tissue evidence="2">Testes</tissue>
    </source>
</reference>
<sequence>MVARLVLLLTCAVTLCYAEKANKIKGFKVEYVEIQTPDGVISLNGSEPESWEPLEDLPSEVQEVVTTSGVQWLHNVYNPQLWGPSPPVQLEEQCNQDMKHI</sequence>
<organism evidence="2 3">
    <name type="scientific">Diploptera punctata</name>
    <name type="common">Pacific beetle cockroach</name>
    <dbReference type="NCBI Taxonomy" id="6984"/>
    <lineage>
        <taxon>Eukaryota</taxon>
        <taxon>Metazoa</taxon>
        <taxon>Ecdysozoa</taxon>
        <taxon>Arthropoda</taxon>
        <taxon>Hexapoda</taxon>
        <taxon>Insecta</taxon>
        <taxon>Pterygota</taxon>
        <taxon>Neoptera</taxon>
        <taxon>Polyneoptera</taxon>
        <taxon>Dictyoptera</taxon>
        <taxon>Blattodea</taxon>
        <taxon>Blaberoidea</taxon>
        <taxon>Blaberidae</taxon>
        <taxon>Diplopterinae</taxon>
        <taxon>Diploptera</taxon>
    </lineage>
</organism>
<comment type="caution">
    <text evidence="2">The sequence shown here is derived from an EMBL/GenBank/DDBJ whole genome shotgun (WGS) entry which is preliminary data.</text>
</comment>
<dbReference type="AlphaFoldDB" id="A0AAD7ZMA0"/>
<dbReference type="EMBL" id="JASPKZ010007692">
    <property type="protein sequence ID" value="KAJ9582997.1"/>
    <property type="molecule type" value="Genomic_DNA"/>
</dbReference>
<keyword evidence="1" id="KW-0732">Signal</keyword>
<gene>
    <name evidence="2" type="ORF">L9F63_022655</name>
</gene>
<keyword evidence="3" id="KW-1185">Reference proteome</keyword>